<dbReference type="AlphaFoldDB" id="A0A2H0N820"/>
<dbReference type="Pfam" id="PF00293">
    <property type="entry name" value="NUDIX"/>
    <property type="match status" value="1"/>
</dbReference>
<evidence type="ECO:0000313" key="7">
    <source>
        <dbReference type="EMBL" id="PIR05017.1"/>
    </source>
</evidence>
<dbReference type="InterPro" id="IPR020084">
    <property type="entry name" value="NUDIX_hydrolase_CS"/>
</dbReference>
<comment type="caution">
    <text evidence="7">The sequence shown here is derived from an EMBL/GenBank/DDBJ whole genome shotgun (WGS) entry which is preliminary data.</text>
</comment>
<evidence type="ECO:0000313" key="8">
    <source>
        <dbReference type="Proteomes" id="UP000229893"/>
    </source>
</evidence>
<proteinExistence type="inferred from homology"/>
<evidence type="ECO:0000256" key="4">
    <source>
        <dbReference type="ARBA" id="ARBA00022801"/>
    </source>
</evidence>
<dbReference type="GO" id="GO:0000166">
    <property type="term" value="F:nucleotide binding"/>
    <property type="evidence" value="ECO:0007669"/>
    <property type="project" value="UniProtKB-KW"/>
</dbReference>
<dbReference type="Gene3D" id="3.90.79.10">
    <property type="entry name" value="Nucleoside Triphosphate Pyrophosphohydrolase"/>
    <property type="match status" value="1"/>
</dbReference>
<evidence type="ECO:0000256" key="2">
    <source>
        <dbReference type="ARBA" id="ARBA00018911"/>
    </source>
</evidence>
<dbReference type="EMBL" id="PCWO01000019">
    <property type="protein sequence ID" value="PIR05017.1"/>
    <property type="molecule type" value="Genomic_DNA"/>
</dbReference>
<name>A0A2H0N820_9BACT</name>
<accession>A0A2H0N820</accession>
<keyword evidence="3" id="KW-0547">Nucleotide-binding</keyword>
<evidence type="ECO:0000256" key="5">
    <source>
        <dbReference type="ARBA" id="ARBA00032644"/>
    </source>
</evidence>
<feature type="domain" description="Nudix hydrolase" evidence="6">
    <location>
        <begin position="3"/>
        <end position="140"/>
    </location>
</feature>
<dbReference type="CDD" id="cd03428">
    <property type="entry name" value="NUDIX_Ap4A_Nudt2"/>
    <property type="match status" value="1"/>
</dbReference>
<gene>
    <name evidence="7" type="ORF">COV57_01285</name>
</gene>
<dbReference type="SUPFAM" id="SSF55811">
    <property type="entry name" value="Nudix"/>
    <property type="match status" value="1"/>
</dbReference>
<dbReference type="PANTHER" id="PTHR21340:SF0">
    <property type="entry name" value="BIS(5'-NUCLEOSYL)-TETRAPHOSPHATASE [ASYMMETRICAL]"/>
    <property type="match status" value="1"/>
</dbReference>
<evidence type="ECO:0000259" key="6">
    <source>
        <dbReference type="PROSITE" id="PS51462"/>
    </source>
</evidence>
<protein>
    <recommendedName>
        <fullName evidence="2">Bis(5'-nucleosyl)-tetraphosphatase [asymmetrical]</fullName>
    </recommendedName>
    <alternativeName>
        <fullName evidence="5">Diadenosine 5',5'''-P1,P4-tetraphosphate asymmetrical hydrolase</fullName>
    </alternativeName>
</protein>
<dbReference type="GO" id="GO:0006754">
    <property type="term" value="P:ATP biosynthetic process"/>
    <property type="evidence" value="ECO:0007669"/>
    <property type="project" value="TreeGrafter"/>
</dbReference>
<keyword evidence="4" id="KW-0378">Hydrolase</keyword>
<evidence type="ECO:0000256" key="1">
    <source>
        <dbReference type="ARBA" id="ARBA00005582"/>
    </source>
</evidence>
<dbReference type="InterPro" id="IPR003565">
    <property type="entry name" value="Tetra_PHTase"/>
</dbReference>
<evidence type="ECO:0000256" key="3">
    <source>
        <dbReference type="ARBA" id="ARBA00022741"/>
    </source>
</evidence>
<reference evidence="7 8" key="1">
    <citation type="submission" date="2017-09" db="EMBL/GenBank/DDBJ databases">
        <title>Depth-based differentiation of microbial function through sediment-hosted aquifers and enrichment of novel symbionts in the deep terrestrial subsurface.</title>
        <authorList>
            <person name="Probst A.J."/>
            <person name="Ladd B."/>
            <person name="Jarett J.K."/>
            <person name="Geller-Mcgrath D.E."/>
            <person name="Sieber C.M."/>
            <person name="Emerson J.B."/>
            <person name="Anantharaman K."/>
            <person name="Thomas B.C."/>
            <person name="Malmstrom R."/>
            <person name="Stieglmeier M."/>
            <person name="Klingl A."/>
            <person name="Woyke T."/>
            <person name="Ryan C.M."/>
            <person name="Banfield J.F."/>
        </authorList>
    </citation>
    <scope>NUCLEOTIDE SEQUENCE [LARGE SCALE GENOMIC DNA]</scope>
    <source>
        <strain evidence="7">CG11_big_fil_rev_8_21_14_0_20_35_14</strain>
    </source>
</reference>
<dbReference type="PANTHER" id="PTHR21340">
    <property type="entry name" value="DIADENOSINE 5,5-P1,P4-TETRAPHOSPHATE PYROPHOSPHOHYDROLASE MUTT"/>
    <property type="match status" value="1"/>
</dbReference>
<dbReference type="Proteomes" id="UP000229893">
    <property type="component" value="Unassembled WGS sequence"/>
</dbReference>
<dbReference type="InterPro" id="IPR015797">
    <property type="entry name" value="NUDIX_hydrolase-like_dom_sf"/>
</dbReference>
<sequence>MIQTQTSAGIIIYRQTIEGPKFLLLYHGHNYWNFPKGKMEGTERIIQTALREVQEETGLKNSEIKLKKNFKTKERFSFKDKINKDKIFKVVTFYLAETKQPVIKISKEHQGYGWFLYSEAKRILNRYKNTQDIITKAFNIIKKEDKNIFPPQKPFIQNKKFIT</sequence>
<comment type="similarity">
    <text evidence="1">Belongs to the Nudix hydrolase family.</text>
</comment>
<organism evidence="7 8">
    <name type="scientific">Candidatus Liptonbacteria bacterium CG11_big_fil_rev_8_21_14_0_20_35_14</name>
    <dbReference type="NCBI Taxonomy" id="1974634"/>
    <lineage>
        <taxon>Bacteria</taxon>
        <taxon>Candidatus Liptoniibacteriota</taxon>
    </lineage>
</organism>
<dbReference type="GO" id="GO:0006167">
    <property type="term" value="P:AMP biosynthetic process"/>
    <property type="evidence" value="ECO:0007669"/>
    <property type="project" value="TreeGrafter"/>
</dbReference>
<dbReference type="PROSITE" id="PS00893">
    <property type="entry name" value="NUDIX_BOX"/>
    <property type="match status" value="1"/>
</dbReference>
<dbReference type="PROSITE" id="PS51462">
    <property type="entry name" value="NUDIX"/>
    <property type="match status" value="1"/>
</dbReference>
<dbReference type="InterPro" id="IPR051325">
    <property type="entry name" value="Nudix_hydrolase_domain"/>
</dbReference>
<dbReference type="GO" id="GO:0004081">
    <property type="term" value="F:bis(5'-nucleosyl)-tetraphosphatase (asymmetrical) activity"/>
    <property type="evidence" value="ECO:0007669"/>
    <property type="project" value="TreeGrafter"/>
</dbReference>
<dbReference type="InterPro" id="IPR000086">
    <property type="entry name" value="NUDIX_hydrolase_dom"/>
</dbReference>